<protein>
    <submittedName>
        <fullName evidence="2">Uncharacterized protein</fullName>
    </submittedName>
</protein>
<dbReference type="Proteomes" id="UP000477386">
    <property type="component" value="Unassembled WGS sequence"/>
</dbReference>
<organism evidence="2 3">
    <name type="scientific">Spirosoma agri</name>
    <dbReference type="NCBI Taxonomy" id="1987381"/>
    <lineage>
        <taxon>Bacteria</taxon>
        <taxon>Pseudomonadati</taxon>
        <taxon>Bacteroidota</taxon>
        <taxon>Cytophagia</taxon>
        <taxon>Cytophagales</taxon>
        <taxon>Cytophagaceae</taxon>
        <taxon>Spirosoma</taxon>
    </lineage>
</organism>
<sequence length="123" mass="13925">MELTHNYKQQATFTRLRTQYKHILGSFISQHSEVFEALSRGGTPHGGNWLPTNRPETTTKSVDSIREKMAAVQQQLDVLTRQLTRLSNEMGELERASKNRMPTPIAGESSEIGINRFRATPVN</sequence>
<dbReference type="EMBL" id="JAAGNZ010000001">
    <property type="protein sequence ID" value="NEU67907.1"/>
    <property type="molecule type" value="Genomic_DNA"/>
</dbReference>
<comment type="caution">
    <text evidence="2">The sequence shown here is derived from an EMBL/GenBank/DDBJ whole genome shotgun (WGS) entry which is preliminary data.</text>
</comment>
<feature type="region of interest" description="Disordered" evidence="1">
    <location>
        <begin position="39"/>
        <end position="58"/>
    </location>
</feature>
<evidence type="ECO:0000313" key="3">
    <source>
        <dbReference type="Proteomes" id="UP000477386"/>
    </source>
</evidence>
<keyword evidence="3" id="KW-1185">Reference proteome</keyword>
<accession>A0A6M0IJA5</accession>
<feature type="region of interest" description="Disordered" evidence="1">
    <location>
        <begin position="92"/>
        <end position="111"/>
    </location>
</feature>
<gene>
    <name evidence="2" type="ORF">GK091_13530</name>
</gene>
<evidence type="ECO:0000256" key="1">
    <source>
        <dbReference type="SAM" id="MobiDB-lite"/>
    </source>
</evidence>
<evidence type="ECO:0000313" key="2">
    <source>
        <dbReference type="EMBL" id="NEU67907.1"/>
    </source>
</evidence>
<reference evidence="2 3" key="1">
    <citation type="submission" date="2020-02" db="EMBL/GenBank/DDBJ databases">
        <title>Draft genome sequence of two Spirosoma agri KCTC 52727 and Spirosoma terrae KCTC 52035.</title>
        <authorList>
            <person name="Rojas J."/>
            <person name="Ambika Manirajan B."/>
            <person name="Ratering S."/>
            <person name="Suarez C."/>
            <person name="Schnell S."/>
        </authorList>
    </citation>
    <scope>NUCLEOTIDE SEQUENCE [LARGE SCALE GENOMIC DNA]</scope>
    <source>
        <strain evidence="2 3">KCTC 52727</strain>
    </source>
</reference>
<dbReference type="AlphaFoldDB" id="A0A6M0IJA5"/>
<proteinExistence type="predicted"/>
<dbReference type="RefSeq" id="WP_164038809.1">
    <property type="nucleotide sequence ID" value="NZ_JAAGNZ010000001.1"/>
</dbReference>
<name>A0A6M0IJA5_9BACT</name>